<evidence type="ECO:0000259" key="3">
    <source>
        <dbReference type="SMART" id="SM00482"/>
    </source>
</evidence>
<protein>
    <submittedName>
        <fullName evidence="4">DNA polymerase</fullName>
    </submittedName>
</protein>
<dbReference type="Gene3D" id="3.30.420.10">
    <property type="entry name" value="Ribonuclease H-like superfamily/Ribonuclease H"/>
    <property type="match status" value="1"/>
</dbReference>
<evidence type="ECO:0000256" key="1">
    <source>
        <dbReference type="ARBA" id="ARBA00022705"/>
    </source>
</evidence>
<accession>Q8W709</accession>
<dbReference type="InterPro" id="IPR036397">
    <property type="entry name" value="RNaseH_sf"/>
</dbReference>
<dbReference type="SUPFAM" id="SSF53098">
    <property type="entry name" value="Ribonuclease H-like"/>
    <property type="match status" value="1"/>
</dbReference>
<dbReference type="KEGG" id="vg:932763"/>
<evidence type="ECO:0000313" key="4">
    <source>
        <dbReference type="EMBL" id="AAL73268.1"/>
    </source>
</evidence>
<dbReference type="Gene3D" id="1.20.1060.10">
    <property type="entry name" value="Taq DNA Polymerase, Chain T, domain 4"/>
    <property type="match status" value="1"/>
</dbReference>
<dbReference type="SMART" id="SM00482">
    <property type="entry name" value="POLAc"/>
    <property type="match status" value="1"/>
</dbReference>
<dbReference type="PANTHER" id="PTHR10133:SF27">
    <property type="entry name" value="DNA POLYMERASE NU"/>
    <property type="match status" value="1"/>
</dbReference>
<dbReference type="RefSeq" id="NP_570330.1">
    <property type="nucleotide sequence ID" value="NC_003390.2"/>
</dbReference>
<gene>
    <name evidence="4" type="ORF">P60_gp16</name>
</gene>
<dbReference type="GO" id="GO:0003677">
    <property type="term" value="F:DNA binding"/>
    <property type="evidence" value="ECO:0007669"/>
    <property type="project" value="InterPro"/>
</dbReference>
<evidence type="ECO:0000256" key="2">
    <source>
        <dbReference type="ARBA" id="ARBA00023109"/>
    </source>
</evidence>
<name>Q8W709_9CAUD</name>
<dbReference type="GO" id="GO:0039693">
    <property type="term" value="P:viral DNA genome replication"/>
    <property type="evidence" value="ECO:0007669"/>
    <property type="project" value="UniProtKB-KW"/>
</dbReference>
<dbReference type="GO" id="GO:0006302">
    <property type="term" value="P:double-strand break repair"/>
    <property type="evidence" value="ECO:0007669"/>
    <property type="project" value="TreeGrafter"/>
</dbReference>
<keyword evidence="5" id="KW-1185">Reference proteome</keyword>
<sequence>MKLAFDIETDGLIPDLTIIHCIVARDIDTDEEFRFDGTGDYPSIKEGLELLSKADELWGHNIVNYDYPAIQKLHPDWTPPSCTRDTLILSRLFFTDLLDRDFRSRPALMPGNLYGRHSLEAWGHRLGHHKSEFGKSLEGDWSTYSPEMLEYCARDVEVSVALAKTFVPKIPEYQWSVDTEHEIARIMSWQEQMGFPFDVRAAQALEGKLRLELDTLSDDMRETFHFVDGGVMTPKRSNKVRHYFENAPFCKLREFNPTSRHHIAWAFEHHRGWEPKERTAGGQPKIDDEILREINTKESLAFARILELQKHLGQLSEGKNAWLKLERKGRLHHSCVLNTNTGRQAHMRPNLAQVPSAHEYRSLFKPSDNHLQVGSDASGLELRCLGHYLSRYDGGKFAEEVVNGDIHTALAEIYGTDRKSGKGVTYCLIYGGGNHKLGLTAGASKSSASRKGQEIRGKIMQGLSGFADLNAAIQERAKSGVLKGLDGRPIRLQGKNHAALNYLLQSAGAIICKLWVIRTHELLQEAGIDYYPLAFVHDEQQLSVRADQAEMAAQLTTLAMKDVEHQVKFRCALDSEYQIGNSWADCH</sequence>
<dbReference type="EMBL" id="AF338467">
    <property type="protein sequence ID" value="AAL73268.1"/>
    <property type="molecule type" value="Genomic_DNA"/>
</dbReference>
<evidence type="ECO:0000313" key="5">
    <source>
        <dbReference type="Proteomes" id="UP000001761"/>
    </source>
</evidence>
<dbReference type="Gene3D" id="3.30.70.370">
    <property type="match status" value="2"/>
</dbReference>
<dbReference type="InterPro" id="IPR012337">
    <property type="entry name" value="RNaseH-like_sf"/>
</dbReference>
<reference evidence="4 5" key="1">
    <citation type="journal article" date="2002" name="Appl. Environ. Microbiol.">
        <title>Genomic sequence and evolution of marine cyanophage P60: a new insight on lytic and lysogenic phages.</title>
        <authorList>
            <person name="Chen F."/>
            <person name="Lu J."/>
        </authorList>
    </citation>
    <scope>NUCLEOTIDE SEQUENCE</scope>
</reference>
<feature type="domain" description="DNA-directed DNA polymerase family A palm" evidence="3">
    <location>
        <begin position="357"/>
        <end position="548"/>
    </location>
</feature>
<dbReference type="GeneID" id="932763"/>
<keyword evidence="2" id="KW-1194">Viral DNA replication</keyword>
<dbReference type="Proteomes" id="UP000001761">
    <property type="component" value="Segment"/>
</dbReference>
<organism evidence="4 5">
    <name type="scientific">Synechococcus phage P60</name>
    <dbReference type="NCBI Taxonomy" id="2905923"/>
    <lineage>
        <taxon>Viruses</taxon>
        <taxon>Duplodnaviria</taxon>
        <taxon>Heunggongvirae</taxon>
        <taxon>Uroviricota</taxon>
        <taxon>Caudoviricetes</taxon>
        <taxon>Autographivirales</taxon>
        <taxon>Tiilvirus</taxon>
        <taxon>Tiilvirus P60</taxon>
    </lineage>
</organism>
<dbReference type="InterPro" id="IPR002298">
    <property type="entry name" value="DNA_polymerase_A"/>
</dbReference>
<dbReference type="OrthoDB" id="3561at10239"/>
<keyword evidence="1" id="KW-0235">DNA replication</keyword>
<dbReference type="GO" id="GO:0003887">
    <property type="term" value="F:DNA-directed DNA polymerase activity"/>
    <property type="evidence" value="ECO:0007669"/>
    <property type="project" value="InterPro"/>
</dbReference>
<proteinExistence type="predicted"/>
<dbReference type="PANTHER" id="PTHR10133">
    <property type="entry name" value="DNA POLYMERASE I"/>
    <property type="match status" value="1"/>
</dbReference>
<dbReference type="GO" id="GO:0006261">
    <property type="term" value="P:DNA-templated DNA replication"/>
    <property type="evidence" value="ECO:0007669"/>
    <property type="project" value="InterPro"/>
</dbReference>
<dbReference type="InterPro" id="IPR043502">
    <property type="entry name" value="DNA/RNA_pol_sf"/>
</dbReference>
<dbReference type="SUPFAM" id="SSF56672">
    <property type="entry name" value="DNA/RNA polymerases"/>
    <property type="match status" value="1"/>
</dbReference>
<dbReference type="Pfam" id="PF00476">
    <property type="entry name" value="DNA_pol_A"/>
    <property type="match status" value="1"/>
</dbReference>
<dbReference type="InterPro" id="IPR001098">
    <property type="entry name" value="DNA-dir_DNA_pol_A_palm_dom"/>
</dbReference>